<dbReference type="InterPro" id="IPR003439">
    <property type="entry name" value="ABC_transporter-like_ATP-bd"/>
</dbReference>
<keyword evidence="3" id="KW-0547">Nucleotide-binding</keyword>
<dbReference type="GO" id="GO:0016887">
    <property type="term" value="F:ATP hydrolysis activity"/>
    <property type="evidence" value="ECO:0007669"/>
    <property type="project" value="InterPro"/>
</dbReference>
<dbReference type="PANTHER" id="PTHR46743:SF2">
    <property type="entry name" value="TEICHOIC ACIDS EXPORT ATP-BINDING PROTEIN TAGH"/>
    <property type="match status" value="1"/>
</dbReference>
<dbReference type="AlphaFoldDB" id="A0A8J7CMX3"/>
<keyword evidence="4 6" id="KW-0067">ATP-binding</keyword>
<dbReference type="CDD" id="cd03220">
    <property type="entry name" value="ABC_KpsT_Wzt"/>
    <property type="match status" value="1"/>
</dbReference>
<comment type="similarity">
    <text evidence="1">Belongs to the ABC transporter superfamily.</text>
</comment>
<dbReference type="PROSITE" id="PS50893">
    <property type="entry name" value="ABC_TRANSPORTER_2"/>
    <property type="match status" value="1"/>
</dbReference>
<dbReference type="InterPro" id="IPR029439">
    <property type="entry name" value="Wzt_C"/>
</dbReference>
<dbReference type="InterPro" id="IPR015860">
    <property type="entry name" value="ABC_transpr_TagH-like"/>
</dbReference>
<gene>
    <name evidence="6" type="ORF">IFJ97_01120</name>
</gene>
<evidence type="ECO:0000313" key="7">
    <source>
        <dbReference type="Proteomes" id="UP000598633"/>
    </source>
</evidence>
<dbReference type="Gene3D" id="3.40.50.300">
    <property type="entry name" value="P-loop containing nucleotide triphosphate hydrolases"/>
    <property type="match status" value="1"/>
</dbReference>
<comment type="caution">
    <text evidence="6">The sequence shown here is derived from an EMBL/GenBank/DDBJ whole genome shotgun (WGS) entry which is preliminary data.</text>
</comment>
<evidence type="ECO:0000256" key="2">
    <source>
        <dbReference type="ARBA" id="ARBA00022448"/>
    </source>
</evidence>
<sequence>MNGHLISARDLSKTYRVYARPVDRLIEGLLRRPRHTPFRALQGIDFEVPRGEGLGIIGENGAGKSTLLKILAGITAPTSGSFSVEGSVASILELGSAFHGELTGRQNIVLNAAMFGLDRQQVAEHTPRIIEFSELGTFIDRPIKTYSTGMVMRLGFAIAIQVGPDVLIIDEALSVGDGYFQKKCMVHLKRYVENGGTLLICSHAMYYISAFCKRALWMRDGQVEMLGPTATVVPRYEAFLDAKSNRLEEPREIVESTPSSPARLTDVRLLSGSTYRQGDRFELEVHWTCDEPETQFHICVGLNRPDEVEVASFLSHRSGVGPWTGRTDHSIRLEIPDLPLVKGSFKLYVFLLAEDGLHIYDTRIVDDAVVVEYEDYPFGIVTIPHSWRQGEDR</sequence>
<dbReference type="EMBL" id="JACXWA010000014">
    <property type="protein sequence ID" value="MBD3869943.1"/>
    <property type="molecule type" value="Genomic_DNA"/>
</dbReference>
<dbReference type="InterPro" id="IPR003593">
    <property type="entry name" value="AAA+_ATPase"/>
</dbReference>
<evidence type="ECO:0000256" key="3">
    <source>
        <dbReference type="ARBA" id="ARBA00022741"/>
    </source>
</evidence>
<feature type="domain" description="ABC transporter" evidence="5">
    <location>
        <begin position="6"/>
        <end position="245"/>
    </location>
</feature>
<dbReference type="InterPro" id="IPR027417">
    <property type="entry name" value="P-loop_NTPase"/>
</dbReference>
<dbReference type="CDD" id="cd10147">
    <property type="entry name" value="Wzt_C-like"/>
    <property type="match status" value="1"/>
</dbReference>
<dbReference type="Pfam" id="PF00005">
    <property type="entry name" value="ABC_tran"/>
    <property type="match status" value="1"/>
</dbReference>
<dbReference type="SUPFAM" id="SSF52540">
    <property type="entry name" value="P-loop containing nucleoside triphosphate hydrolases"/>
    <property type="match status" value="1"/>
</dbReference>
<dbReference type="InterPro" id="IPR050683">
    <property type="entry name" value="Bact_Polysacc_Export_ATP-bd"/>
</dbReference>
<dbReference type="PANTHER" id="PTHR46743">
    <property type="entry name" value="TEICHOIC ACIDS EXPORT ATP-BINDING PROTEIN TAGH"/>
    <property type="match status" value="1"/>
</dbReference>
<evidence type="ECO:0000259" key="5">
    <source>
        <dbReference type="PROSITE" id="PS50893"/>
    </source>
</evidence>
<accession>A0A8J7CMX3</accession>
<dbReference type="GO" id="GO:0140359">
    <property type="term" value="F:ABC-type transporter activity"/>
    <property type="evidence" value="ECO:0007669"/>
    <property type="project" value="InterPro"/>
</dbReference>
<reference evidence="6 7" key="1">
    <citation type="submission" date="2020-08" db="EMBL/GenBank/DDBJ databases">
        <title>Acidobacteriota in marine sediments use diverse sulfur dissimilation pathways.</title>
        <authorList>
            <person name="Wasmund K."/>
        </authorList>
    </citation>
    <scope>NUCLEOTIDE SEQUENCE [LARGE SCALE GENOMIC DNA]</scope>
    <source>
        <strain evidence="6">MAG AM3-A</strain>
    </source>
</reference>
<protein>
    <submittedName>
        <fullName evidence="6">ABC transporter ATP-binding protein</fullName>
    </submittedName>
</protein>
<dbReference type="Proteomes" id="UP000598633">
    <property type="component" value="Unassembled WGS sequence"/>
</dbReference>
<dbReference type="GO" id="GO:0005524">
    <property type="term" value="F:ATP binding"/>
    <property type="evidence" value="ECO:0007669"/>
    <property type="project" value="UniProtKB-KW"/>
</dbReference>
<evidence type="ECO:0000256" key="1">
    <source>
        <dbReference type="ARBA" id="ARBA00005417"/>
    </source>
</evidence>
<proteinExistence type="inferred from homology"/>
<name>A0A8J7CMX3_9BACT</name>
<evidence type="ECO:0000313" key="6">
    <source>
        <dbReference type="EMBL" id="MBD3869943.1"/>
    </source>
</evidence>
<dbReference type="SMART" id="SM00382">
    <property type="entry name" value="AAA"/>
    <property type="match status" value="1"/>
</dbReference>
<organism evidence="6 7">
    <name type="scientific">Candidatus Sulfomarinibacter kjeldsenii</name>
    <dbReference type="NCBI Taxonomy" id="2885994"/>
    <lineage>
        <taxon>Bacteria</taxon>
        <taxon>Pseudomonadati</taxon>
        <taxon>Acidobacteriota</taxon>
        <taxon>Thermoanaerobaculia</taxon>
        <taxon>Thermoanaerobaculales</taxon>
        <taxon>Candidatus Sulfomarinibacteraceae</taxon>
        <taxon>Candidatus Sulfomarinibacter</taxon>
    </lineage>
</organism>
<keyword evidence="2" id="KW-0813">Transport</keyword>
<evidence type="ECO:0000256" key="4">
    <source>
        <dbReference type="ARBA" id="ARBA00022840"/>
    </source>
</evidence>
<dbReference type="GO" id="GO:0016020">
    <property type="term" value="C:membrane"/>
    <property type="evidence" value="ECO:0007669"/>
    <property type="project" value="InterPro"/>
</dbReference>